<protein>
    <submittedName>
        <fullName evidence="1">Uncharacterized protein</fullName>
    </submittedName>
</protein>
<gene>
    <name evidence="1" type="ORF">LCGC14_2916100</name>
</gene>
<sequence>SIQSTRRYVEGLDALDNSNPLLALFATLDGD</sequence>
<dbReference type="EMBL" id="LAZR01057832">
    <property type="protein sequence ID" value="KKK71220.1"/>
    <property type="molecule type" value="Genomic_DNA"/>
</dbReference>
<organism evidence="1">
    <name type="scientific">marine sediment metagenome</name>
    <dbReference type="NCBI Taxonomy" id="412755"/>
    <lineage>
        <taxon>unclassified sequences</taxon>
        <taxon>metagenomes</taxon>
        <taxon>ecological metagenomes</taxon>
    </lineage>
</organism>
<dbReference type="AlphaFoldDB" id="A0A0F8YC06"/>
<proteinExistence type="predicted"/>
<reference evidence="1" key="1">
    <citation type="journal article" date="2015" name="Nature">
        <title>Complex archaea that bridge the gap between prokaryotes and eukaryotes.</title>
        <authorList>
            <person name="Spang A."/>
            <person name="Saw J.H."/>
            <person name="Jorgensen S.L."/>
            <person name="Zaremba-Niedzwiedzka K."/>
            <person name="Martijn J."/>
            <person name="Lind A.E."/>
            <person name="van Eijk R."/>
            <person name="Schleper C."/>
            <person name="Guy L."/>
            <person name="Ettema T.J."/>
        </authorList>
    </citation>
    <scope>NUCLEOTIDE SEQUENCE</scope>
</reference>
<evidence type="ECO:0000313" key="1">
    <source>
        <dbReference type="EMBL" id="KKK71220.1"/>
    </source>
</evidence>
<feature type="non-terminal residue" evidence="1">
    <location>
        <position position="1"/>
    </location>
</feature>
<comment type="caution">
    <text evidence="1">The sequence shown here is derived from an EMBL/GenBank/DDBJ whole genome shotgun (WGS) entry which is preliminary data.</text>
</comment>
<name>A0A0F8YC06_9ZZZZ</name>
<accession>A0A0F8YC06</accession>